<dbReference type="EMBL" id="JADINH010000132">
    <property type="protein sequence ID" value="MBO8415968.1"/>
    <property type="molecule type" value="Genomic_DNA"/>
</dbReference>
<evidence type="ECO:0000313" key="13">
    <source>
        <dbReference type="EMBL" id="MBO8415968.1"/>
    </source>
</evidence>
<feature type="region of interest" description="Disordered" evidence="11">
    <location>
        <begin position="378"/>
        <end position="400"/>
    </location>
</feature>
<evidence type="ECO:0000256" key="8">
    <source>
        <dbReference type="ARBA" id="ARBA00022801"/>
    </source>
</evidence>
<sequence length="1050" mass="119448">MAELEKVMEDKLIAQLTTGISQWTLREDLRTEDDLWNNLRQKLNQNNLQALDGVLITDKEMDAIKEFIKDQGMNPYKAAEWLSGERGIAQIPLLREDAAQGTVYLTAMNNREIAGGGSSYEIIHQYQAAKSSEDDRARRYDVTLLINGLPMIHIELKNQNHPFMDAFRQIKKYSAEGKFSGIFGLVQMFVVSNGTESRYIAAARADELNENFLTKWVDEHNEPQDNYLDFAREALNVPRAHEIIGRYSVLDDVRKKVILLRPYQIHAIEKVKQASSERKSGYIWHTTGSGKTLTSFNVTRNLLDIPSIDKAIFLIDRRDLDKQTADSFTAYAAHSNLTIDKTDSTWRLRKLLESKDRSAIVTTIQKLQALLRWCERGETDESDDENAEMSGPQPVVNTPKAAASTAKQREKFTEHLKNLQVAFVVDECHRAVSPQSMRQIQKFFDKPSRPSLWYGFTGTPLFAENKSTAKGDLPRITEDQYGPCLHSYTVKEAIHDHAVLGFQLNYQGLDEEHLKSFAAELEIKNYQDMAMPELERRVEKSYVERFDRSIYDNREHKKQVVDYIINKCRHKFNLGEAESGKAYEALLTCESIKDAQEYYELFCEFKDKGWVKENIRELCPDFPKVAITYTVGENEDGADVNQSKMAKSLQDYNAMFGTAFSLENGLDGYNSNLNDRLARKTGQYKKRSEQLDLVIVVDRLLTGFDAPCLALLFIDRKPMSPQGLVQALSRTNRLFDNGKKYGQIMTMQSPYLFAEKIDKALFLYSHGGTKDVSAPTFIQAAQKLTDSINKLRAAAENPDKAGELTEKEELTAFVKAVQAVDNAMSGIKTYDEFDEERLKEEFGLDKEEFEEYLGRYQNALERLKELNKGDDDGDEPDPIDLEMELSFIKQTEVSYKYLIELIQRFVPEEEAKAKEVDEANDERINKLIKELSAHNSKMGGIIADIWQRLKDDPRALTGQSIALLASARANDEVSAKADAFAKKWGINRETIIYAAMSSKTAAELNPDFDYDAYKAGGGSLSKLAARRTMRAELDALIENELKPLLQQGQY</sequence>
<dbReference type="GO" id="GO:0009035">
    <property type="term" value="F:type I site-specific deoxyribonuclease activity"/>
    <property type="evidence" value="ECO:0007669"/>
    <property type="project" value="UniProtKB-EC"/>
</dbReference>
<evidence type="ECO:0000256" key="3">
    <source>
        <dbReference type="ARBA" id="ARBA00012654"/>
    </source>
</evidence>
<dbReference type="Gene3D" id="1.20.58.910">
    <property type="match status" value="1"/>
</dbReference>
<dbReference type="CDD" id="cd22332">
    <property type="entry name" value="HsdR_N"/>
    <property type="match status" value="1"/>
</dbReference>
<dbReference type="Pfam" id="PF22679">
    <property type="entry name" value="T1R_D3-like"/>
    <property type="match status" value="1"/>
</dbReference>
<dbReference type="GO" id="GO:0003677">
    <property type="term" value="F:DNA binding"/>
    <property type="evidence" value="ECO:0007669"/>
    <property type="project" value="UniProtKB-KW"/>
</dbReference>
<evidence type="ECO:0000259" key="12">
    <source>
        <dbReference type="SMART" id="SM00487"/>
    </source>
</evidence>
<dbReference type="InterPro" id="IPR014001">
    <property type="entry name" value="Helicase_ATP-bd"/>
</dbReference>
<evidence type="ECO:0000256" key="9">
    <source>
        <dbReference type="ARBA" id="ARBA00022840"/>
    </source>
</evidence>
<comment type="catalytic activity">
    <reaction evidence="1">
        <text>Endonucleolytic cleavage of DNA to give random double-stranded fragments with terminal 5'-phosphates, ATP is simultaneously hydrolyzed.</text>
        <dbReference type="EC" id="3.1.21.3"/>
    </reaction>
</comment>
<dbReference type="Gene3D" id="3.90.1570.50">
    <property type="match status" value="1"/>
</dbReference>
<dbReference type="CDD" id="cd18800">
    <property type="entry name" value="SF2_C_EcoR124I-like"/>
    <property type="match status" value="1"/>
</dbReference>
<feature type="domain" description="Helicase ATP-binding" evidence="12">
    <location>
        <begin position="256"/>
        <end position="497"/>
    </location>
</feature>
<evidence type="ECO:0000256" key="4">
    <source>
        <dbReference type="ARBA" id="ARBA00022722"/>
    </source>
</evidence>
<dbReference type="Gene3D" id="3.40.50.300">
    <property type="entry name" value="P-loop containing nucleotide triphosphate hydrolases"/>
    <property type="match status" value="2"/>
</dbReference>
<dbReference type="SUPFAM" id="SSF52540">
    <property type="entry name" value="P-loop containing nucleoside triphosphate hydrolases"/>
    <property type="match status" value="2"/>
</dbReference>
<keyword evidence="6" id="KW-0680">Restriction system</keyword>
<keyword evidence="8" id="KW-0378">Hydrolase</keyword>
<dbReference type="Pfam" id="PF12008">
    <property type="entry name" value="EcoR124_C"/>
    <property type="match status" value="1"/>
</dbReference>
<evidence type="ECO:0000256" key="5">
    <source>
        <dbReference type="ARBA" id="ARBA00022741"/>
    </source>
</evidence>
<dbReference type="Pfam" id="PF18766">
    <property type="entry name" value="SWI2_SNF2"/>
    <property type="match status" value="1"/>
</dbReference>
<dbReference type="PANTHER" id="PTHR30195:SF16">
    <property type="entry name" value="TYPE I RESTRICTION ENZYME ENDONUCLEASE SUBUNIT"/>
    <property type="match status" value="1"/>
</dbReference>
<name>A0A9D9DCP2_9GAMM</name>
<accession>A0A9D9DCP2</accession>
<comment type="similarity">
    <text evidence="2">Belongs to the HsdR family.</text>
</comment>
<dbReference type="GO" id="GO:0009307">
    <property type="term" value="P:DNA restriction-modification system"/>
    <property type="evidence" value="ECO:0007669"/>
    <property type="project" value="UniProtKB-KW"/>
</dbReference>
<dbReference type="Pfam" id="PF04313">
    <property type="entry name" value="HSDR_N"/>
    <property type="match status" value="1"/>
</dbReference>
<evidence type="ECO:0000256" key="1">
    <source>
        <dbReference type="ARBA" id="ARBA00000851"/>
    </source>
</evidence>
<dbReference type="InterPro" id="IPR040980">
    <property type="entry name" value="SWI2_SNF2"/>
</dbReference>
<keyword evidence="10" id="KW-0238">DNA-binding</keyword>
<keyword evidence="4" id="KW-0540">Nuclease</keyword>
<organism evidence="13 14">
    <name type="scientific">Candidatus Avisuccinivibrio stercorigallinarum</name>
    <dbReference type="NCBI Taxonomy" id="2840704"/>
    <lineage>
        <taxon>Bacteria</taxon>
        <taxon>Pseudomonadati</taxon>
        <taxon>Pseudomonadota</taxon>
        <taxon>Gammaproteobacteria</taxon>
        <taxon>Aeromonadales</taxon>
        <taxon>Succinivibrionaceae</taxon>
        <taxon>Succinivibrionaceae incertae sedis</taxon>
        <taxon>Candidatus Avisuccinivibrio</taxon>
    </lineage>
</organism>
<keyword evidence="5" id="KW-0547">Nucleotide-binding</keyword>
<evidence type="ECO:0000313" key="14">
    <source>
        <dbReference type="Proteomes" id="UP000823631"/>
    </source>
</evidence>
<evidence type="ECO:0000256" key="7">
    <source>
        <dbReference type="ARBA" id="ARBA00022759"/>
    </source>
</evidence>
<dbReference type="EC" id="3.1.21.3" evidence="3"/>
<gene>
    <name evidence="13" type="ORF">IAB19_06280</name>
</gene>
<dbReference type="InterPro" id="IPR022625">
    <property type="entry name" value="TypeI_RM_Rsu_C"/>
</dbReference>
<dbReference type="InterPro" id="IPR051268">
    <property type="entry name" value="Type-I_R_enzyme_R_subunit"/>
</dbReference>
<evidence type="ECO:0000256" key="6">
    <source>
        <dbReference type="ARBA" id="ARBA00022747"/>
    </source>
</evidence>
<reference evidence="13" key="1">
    <citation type="submission" date="2020-10" db="EMBL/GenBank/DDBJ databases">
        <authorList>
            <person name="Gilroy R."/>
        </authorList>
    </citation>
    <scope>NUCLEOTIDE SEQUENCE</scope>
    <source>
        <strain evidence="13">17213</strain>
    </source>
</reference>
<proteinExistence type="inferred from homology"/>
<dbReference type="InterPro" id="IPR055180">
    <property type="entry name" value="HsdR_RecA-like_helicase_dom_2"/>
</dbReference>
<reference evidence="13" key="2">
    <citation type="journal article" date="2021" name="PeerJ">
        <title>Extensive microbial diversity within the chicken gut microbiome revealed by metagenomics and culture.</title>
        <authorList>
            <person name="Gilroy R."/>
            <person name="Ravi A."/>
            <person name="Getino M."/>
            <person name="Pursley I."/>
            <person name="Horton D.L."/>
            <person name="Alikhan N.F."/>
            <person name="Baker D."/>
            <person name="Gharbi K."/>
            <person name="Hall N."/>
            <person name="Watson M."/>
            <person name="Adriaenssens E.M."/>
            <person name="Foster-Nyarko E."/>
            <person name="Jarju S."/>
            <person name="Secka A."/>
            <person name="Antonio M."/>
            <person name="Oren A."/>
            <person name="Chaudhuri R.R."/>
            <person name="La Ragione R."/>
            <person name="Hildebrand F."/>
            <person name="Pallen M.J."/>
        </authorList>
    </citation>
    <scope>NUCLEOTIDE SEQUENCE</scope>
    <source>
        <strain evidence="13">17213</strain>
    </source>
</reference>
<evidence type="ECO:0000256" key="10">
    <source>
        <dbReference type="ARBA" id="ARBA00023125"/>
    </source>
</evidence>
<evidence type="ECO:0000256" key="11">
    <source>
        <dbReference type="SAM" id="MobiDB-lite"/>
    </source>
</evidence>
<dbReference type="Proteomes" id="UP000823631">
    <property type="component" value="Unassembled WGS sequence"/>
</dbReference>
<keyword evidence="9" id="KW-0067">ATP-binding</keyword>
<dbReference type="InterPro" id="IPR027417">
    <property type="entry name" value="P-loop_NTPase"/>
</dbReference>
<dbReference type="InterPro" id="IPR007409">
    <property type="entry name" value="Restrct_endonuc_type1_HsdR_N"/>
</dbReference>
<evidence type="ECO:0000256" key="2">
    <source>
        <dbReference type="ARBA" id="ARBA00008598"/>
    </source>
</evidence>
<dbReference type="AlphaFoldDB" id="A0A9D9DCP2"/>
<protein>
    <recommendedName>
        <fullName evidence="3">type I site-specific deoxyribonuclease</fullName>
        <ecNumber evidence="3">3.1.21.3</ecNumber>
    </recommendedName>
</protein>
<comment type="caution">
    <text evidence="13">The sequence shown here is derived from an EMBL/GenBank/DDBJ whole genome shotgun (WGS) entry which is preliminary data.</text>
</comment>
<dbReference type="GO" id="GO:0005524">
    <property type="term" value="F:ATP binding"/>
    <property type="evidence" value="ECO:0007669"/>
    <property type="project" value="UniProtKB-KW"/>
</dbReference>
<dbReference type="PANTHER" id="PTHR30195">
    <property type="entry name" value="TYPE I SITE-SPECIFIC DEOXYRIBONUCLEASE PROTEIN SUBUNIT M AND R"/>
    <property type="match status" value="1"/>
</dbReference>
<dbReference type="SMART" id="SM00487">
    <property type="entry name" value="DEXDc"/>
    <property type="match status" value="1"/>
</dbReference>
<keyword evidence="7 13" id="KW-0255">Endonuclease</keyword>